<evidence type="ECO:0000313" key="4">
    <source>
        <dbReference type="RefSeq" id="XP_033534467.1"/>
    </source>
</evidence>
<dbReference type="GeneID" id="54422409"/>
<dbReference type="GO" id="GO:0004623">
    <property type="term" value="F:phospholipase A2 activity"/>
    <property type="evidence" value="ECO:0007669"/>
    <property type="project" value="InterPro"/>
</dbReference>
<dbReference type="AlphaFoldDB" id="A0A6G1G4J6"/>
<dbReference type="Proteomes" id="UP000504638">
    <property type="component" value="Unplaced"/>
</dbReference>
<evidence type="ECO:0000313" key="2">
    <source>
        <dbReference type="EMBL" id="KAF1812836.1"/>
    </source>
</evidence>
<dbReference type="SUPFAM" id="SSF48619">
    <property type="entry name" value="Phospholipase A2, PLA2"/>
    <property type="match status" value="1"/>
</dbReference>
<organism evidence="2">
    <name type="scientific">Eremomyces bilateralis CBS 781.70</name>
    <dbReference type="NCBI Taxonomy" id="1392243"/>
    <lineage>
        <taxon>Eukaryota</taxon>
        <taxon>Fungi</taxon>
        <taxon>Dikarya</taxon>
        <taxon>Ascomycota</taxon>
        <taxon>Pezizomycotina</taxon>
        <taxon>Dothideomycetes</taxon>
        <taxon>Dothideomycetes incertae sedis</taxon>
        <taxon>Eremomycetales</taxon>
        <taxon>Eremomycetaceae</taxon>
        <taxon>Eremomyces</taxon>
    </lineage>
</organism>
<keyword evidence="1" id="KW-0732">Signal</keyword>
<feature type="signal peptide" evidence="1">
    <location>
        <begin position="1"/>
        <end position="16"/>
    </location>
</feature>
<name>A0A6G1G4J6_9PEZI</name>
<dbReference type="InterPro" id="IPR015141">
    <property type="entry name" value="PLipase_A2_prok/fun"/>
</dbReference>
<reference evidence="4" key="2">
    <citation type="submission" date="2020-04" db="EMBL/GenBank/DDBJ databases">
        <authorList>
            <consortium name="NCBI Genome Project"/>
        </authorList>
    </citation>
    <scope>NUCLEOTIDE SEQUENCE</scope>
    <source>
        <strain evidence="4">CBS 781.70</strain>
    </source>
</reference>
<dbReference type="RefSeq" id="XP_033534467.1">
    <property type="nucleotide sequence ID" value="XM_033681839.1"/>
</dbReference>
<gene>
    <name evidence="2 4" type="ORF">P152DRAFT_481730</name>
</gene>
<dbReference type="GO" id="GO:0006644">
    <property type="term" value="P:phospholipid metabolic process"/>
    <property type="evidence" value="ECO:0007669"/>
    <property type="project" value="InterPro"/>
</dbReference>
<dbReference type="Gene3D" id="1.20.90.10">
    <property type="entry name" value="Phospholipase A2 domain"/>
    <property type="match status" value="1"/>
</dbReference>
<sequence>MMFFVSLITLILAVSAISILEPRQSCSKALADEYIFTLTLSAFLLVRASQTPSCFDWTSNNCTVAPDNPFGYPFKHACQRHDFGYRNYKKLDVFTEPNRLRLDDKFKEDLYDICGDDAGCTGLADVYYGAVRVCGDGNCFDIEDEAV</sequence>
<dbReference type="GO" id="GO:0050482">
    <property type="term" value="P:arachidonate secretion"/>
    <property type="evidence" value="ECO:0007669"/>
    <property type="project" value="InterPro"/>
</dbReference>
<accession>A0A6G1G4J6</accession>
<reference evidence="4" key="3">
    <citation type="submission" date="2025-04" db="UniProtKB">
        <authorList>
            <consortium name="RefSeq"/>
        </authorList>
    </citation>
    <scope>IDENTIFICATION</scope>
    <source>
        <strain evidence="4">CBS 781.70</strain>
    </source>
</reference>
<dbReference type="Pfam" id="PF09056">
    <property type="entry name" value="Phospholip_A2_3"/>
    <property type="match status" value="1"/>
</dbReference>
<evidence type="ECO:0000313" key="3">
    <source>
        <dbReference type="Proteomes" id="UP000504638"/>
    </source>
</evidence>
<dbReference type="OrthoDB" id="5120271at2759"/>
<evidence type="ECO:0000256" key="1">
    <source>
        <dbReference type="SAM" id="SignalP"/>
    </source>
</evidence>
<dbReference type="EMBL" id="ML975156">
    <property type="protein sequence ID" value="KAF1812836.1"/>
    <property type="molecule type" value="Genomic_DNA"/>
</dbReference>
<dbReference type="InterPro" id="IPR036444">
    <property type="entry name" value="PLipase_A2_dom_sf"/>
</dbReference>
<proteinExistence type="predicted"/>
<feature type="chain" id="PRO_5044631823" evidence="1">
    <location>
        <begin position="17"/>
        <end position="147"/>
    </location>
</feature>
<keyword evidence="3" id="KW-1185">Reference proteome</keyword>
<reference evidence="2 4" key="1">
    <citation type="submission" date="2020-01" db="EMBL/GenBank/DDBJ databases">
        <authorList>
            <consortium name="DOE Joint Genome Institute"/>
            <person name="Haridas S."/>
            <person name="Albert R."/>
            <person name="Binder M."/>
            <person name="Bloem J."/>
            <person name="Labutti K."/>
            <person name="Salamov A."/>
            <person name="Andreopoulos B."/>
            <person name="Baker S.E."/>
            <person name="Barry K."/>
            <person name="Bills G."/>
            <person name="Bluhm B.H."/>
            <person name="Cannon C."/>
            <person name="Castanera R."/>
            <person name="Culley D.E."/>
            <person name="Daum C."/>
            <person name="Ezra D."/>
            <person name="Gonzalez J.B."/>
            <person name="Henrissat B."/>
            <person name="Kuo A."/>
            <person name="Liang C."/>
            <person name="Lipzen A."/>
            <person name="Lutzoni F."/>
            <person name="Magnuson J."/>
            <person name="Mondo S."/>
            <person name="Nolan M."/>
            <person name="Ohm R."/>
            <person name="Pangilinan J."/>
            <person name="Park H.-J."/>
            <person name="Ramirez L."/>
            <person name="Alfaro M."/>
            <person name="Sun H."/>
            <person name="Tritt A."/>
            <person name="Yoshinaga Y."/>
            <person name="Zwiers L.-H."/>
            <person name="Turgeon B.G."/>
            <person name="Goodwin S.B."/>
            <person name="Spatafora J.W."/>
            <person name="Crous P.W."/>
            <person name="Grigoriev I.V."/>
        </authorList>
    </citation>
    <scope>NUCLEOTIDE SEQUENCE</scope>
    <source>
        <strain evidence="2 4">CBS 781.70</strain>
    </source>
</reference>
<protein>
    <submittedName>
        <fullName evidence="2 4">Secretory phospholipase A2</fullName>
    </submittedName>
</protein>